<dbReference type="InterPro" id="IPR033133">
    <property type="entry name" value="PUM-HD"/>
</dbReference>
<dbReference type="GO" id="GO:0005737">
    <property type="term" value="C:cytoplasm"/>
    <property type="evidence" value="ECO:0007669"/>
    <property type="project" value="TreeGrafter"/>
</dbReference>
<dbReference type="PROSITE" id="PS50303">
    <property type="entry name" value="PUM_HD"/>
    <property type="match status" value="1"/>
</dbReference>
<proteinExistence type="predicted"/>
<gene>
    <name evidence="5" type="ORF">BG011_007048</name>
</gene>
<protein>
    <recommendedName>
        <fullName evidence="4">PUM-HD domain-containing protein</fullName>
    </recommendedName>
</protein>
<accession>A0A9P6PTC7</accession>
<keyword evidence="1" id="KW-0677">Repeat</keyword>
<dbReference type="OrthoDB" id="668540at2759"/>
<dbReference type="InterPro" id="IPR001313">
    <property type="entry name" value="Pumilio_RNA-bd_rpt"/>
</dbReference>
<dbReference type="PROSITE" id="PS50302">
    <property type="entry name" value="PUM"/>
    <property type="match status" value="4"/>
</dbReference>
<dbReference type="InterPro" id="IPR016024">
    <property type="entry name" value="ARM-type_fold"/>
</dbReference>
<evidence type="ECO:0000259" key="4">
    <source>
        <dbReference type="PROSITE" id="PS50303"/>
    </source>
</evidence>
<evidence type="ECO:0000256" key="2">
    <source>
        <dbReference type="PROSITE-ProRule" id="PRU00317"/>
    </source>
</evidence>
<dbReference type="SMART" id="SM00025">
    <property type="entry name" value="Pumilio"/>
    <property type="match status" value="8"/>
</dbReference>
<feature type="region of interest" description="Disordered" evidence="3">
    <location>
        <begin position="421"/>
        <end position="443"/>
    </location>
</feature>
<dbReference type="CDD" id="cd07920">
    <property type="entry name" value="Pumilio"/>
    <property type="match status" value="1"/>
</dbReference>
<organism evidence="5 6">
    <name type="scientific">Mortierella polycephala</name>
    <dbReference type="NCBI Taxonomy" id="41804"/>
    <lineage>
        <taxon>Eukaryota</taxon>
        <taxon>Fungi</taxon>
        <taxon>Fungi incertae sedis</taxon>
        <taxon>Mucoromycota</taxon>
        <taxon>Mortierellomycotina</taxon>
        <taxon>Mortierellomycetes</taxon>
        <taxon>Mortierellales</taxon>
        <taxon>Mortierellaceae</taxon>
        <taxon>Mortierella</taxon>
    </lineage>
</organism>
<dbReference type="GO" id="GO:0010608">
    <property type="term" value="P:post-transcriptional regulation of gene expression"/>
    <property type="evidence" value="ECO:0007669"/>
    <property type="project" value="TreeGrafter"/>
</dbReference>
<dbReference type="Proteomes" id="UP000726737">
    <property type="component" value="Unassembled WGS sequence"/>
</dbReference>
<evidence type="ECO:0000313" key="6">
    <source>
        <dbReference type="Proteomes" id="UP000726737"/>
    </source>
</evidence>
<evidence type="ECO:0000256" key="1">
    <source>
        <dbReference type="ARBA" id="ARBA00022737"/>
    </source>
</evidence>
<dbReference type="InterPro" id="IPR033712">
    <property type="entry name" value="Pumilio_RNA-bd"/>
</dbReference>
<dbReference type="PANTHER" id="PTHR12537:SF48">
    <property type="entry name" value="MEIOTIC COILED-COIL PROTEIN 2"/>
    <property type="match status" value="1"/>
</dbReference>
<evidence type="ECO:0000313" key="5">
    <source>
        <dbReference type="EMBL" id="KAG0252310.1"/>
    </source>
</evidence>
<name>A0A9P6PTC7_9FUNG</name>
<feature type="compositionally biased region" description="Low complexity" evidence="3">
    <location>
        <begin position="591"/>
        <end position="607"/>
    </location>
</feature>
<keyword evidence="6" id="KW-1185">Reference proteome</keyword>
<feature type="compositionally biased region" description="Low complexity" evidence="3">
    <location>
        <begin position="29"/>
        <end position="42"/>
    </location>
</feature>
<feature type="repeat" description="Pumilio" evidence="2">
    <location>
        <begin position="701"/>
        <end position="736"/>
    </location>
</feature>
<dbReference type="Pfam" id="PF00806">
    <property type="entry name" value="PUF"/>
    <property type="match status" value="7"/>
</dbReference>
<feature type="domain" description="PUM-HD" evidence="4">
    <location>
        <begin position="604"/>
        <end position="1023"/>
    </location>
</feature>
<dbReference type="SUPFAM" id="SSF48371">
    <property type="entry name" value="ARM repeat"/>
    <property type="match status" value="1"/>
</dbReference>
<feature type="repeat" description="Pumilio" evidence="2">
    <location>
        <begin position="962"/>
        <end position="1000"/>
    </location>
</feature>
<feature type="region of interest" description="Disordered" evidence="3">
    <location>
        <begin position="900"/>
        <end position="928"/>
    </location>
</feature>
<feature type="compositionally biased region" description="Low complexity" evidence="3">
    <location>
        <begin position="421"/>
        <end position="437"/>
    </location>
</feature>
<feature type="compositionally biased region" description="Basic and acidic residues" evidence="3">
    <location>
        <begin position="298"/>
        <end position="312"/>
    </location>
</feature>
<dbReference type="PANTHER" id="PTHR12537">
    <property type="entry name" value="RNA BINDING PROTEIN PUMILIO-RELATED"/>
    <property type="match status" value="1"/>
</dbReference>
<feature type="compositionally biased region" description="Gly residues" evidence="3">
    <location>
        <begin position="1044"/>
        <end position="1089"/>
    </location>
</feature>
<dbReference type="EMBL" id="JAAAJA010000529">
    <property type="protein sequence ID" value="KAG0252310.1"/>
    <property type="molecule type" value="Genomic_DNA"/>
</dbReference>
<dbReference type="Gene3D" id="1.25.10.10">
    <property type="entry name" value="Leucine-rich Repeat Variant"/>
    <property type="match status" value="1"/>
</dbReference>
<evidence type="ECO:0000256" key="3">
    <source>
        <dbReference type="SAM" id="MobiDB-lite"/>
    </source>
</evidence>
<feature type="compositionally biased region" description="Polar residues" evidence="3">
    <location>
        <begin position="313"/>
        <end position="322"/>
    </location>
</feature>
<feature type="compositionally biased region" description="Low complexity" evidence="3">
    <location>
        <begin position="1026"/>
        <end position="1043"/>
    </location>
</feature>
<feature type="region of interest" description="Disordered" evidence="3">
    <location>
        <begin position="566"/>
        <end position="616"/>
    </location>
</feature>
<feature type="compositionally biased region" description="Low complexity" evidence="3">
    <location>
        <begin position="900"/>
        <end position="921"/>
    </location>
</feature>
<dbReference type="GO" id="GO:0003730">
    <property type="term" value="F:mRNA 3'-UTR binding"/>
    <property type="evidence" value="ECO:0007669"/>
    <property type="project" value="TreeGrafter"/>
</dbReference>
<comment type="caution">
    <text evidence="5">The sequence shown here is derived from an EMBL/GenBank/DDBJ whole genome shotgun (WGS) entry which is preliminary data.</text>
</comment>
<dbReference type="AlphaFoldDB" id="A0A9P6PTC7"/>
<dbReference type="InterPro" id="IPR011989">
    <property type="entry name" value="ARM-like"/>
</dbReference>
<feature type="region of interest" description="Disordered" evidence="3">
    <location>
        <begin position="1026"/>
        <end position="1089"/>
    </location>
</feature>
<reference evidence="5" key="1">
    <citation type="journal article" date="2020" name="Fungal Divers.">
        <title>Resolving the Mortierellaceae phylogeny through synthesis of multi-gene phylogenetics and phylogenomics.</title>
        <authorList>
            <person name="Vandepol N."/>
            <person name="Liber J."/>
            <person name="Desiro A."/>
            <person name="Na H."/>
            <person name="Kennedy M."/>
            <person name="Barry K."/>
            <person name="Grigoriev I.V."/>
            <person name="Miller A.N."/>
            <person name="O'Donnell K."/>
            <person name="Stajich J.E."/>
            <person name="Bonito G."/>
        </authorList>
    </citation>
    <scope>NUCLEOTIDE SEQUENCE</scope>
    <source>
        <strain evidence="5">KOD948</strain>
    </source>
</reference>
<feature type="repeat" description="Pumilio" evidence="2">
    <location>
        <begin position="665"/>
        <end position="700"/>
    </location>
</feature>
<feature type="region of interest" description="Disordered" evidence="3">
    <location>
        <begin position="1"/>
        <end position="45"/>
    </location>
</feature>
<feature type="repeat" description="Pumilio" evidence="2">
    <location>
        <begin position="813"/>
        <end position="852"/>
    </location>
</feature>
<sequence>MTTTNNVVTLLPAPTPALESNAASRHSSRQQQQQQQQQRSSRLPNLGLIHGRILDQLPEHHLGMESSIGGFGTSLSSTENFSPSTSFHNETSLCDHPTSLSSSYTRSFWDSSQQTSFHDSSDMSSKSNSPRIENLRFVPGQTGIGNRAPLGTGSRLELGISYDDKVLLHAVVVTQRAVRRWLASRRIAKLSLSHIWDATNKNKPLIPLSLPKGCQQRANIISIGAERRQSLPALNLLNQSSSCHTHLGIVTHHDSNTIRVQPSLDLETLQQTCLRQSSEISQLKKLMTKMRVEAEEDRRKLRQRDGGIEELLKQQQQRTTATVPGQMMASRFDSNPMLQQSVNPLATSSTMPSFNAFGLANKVSVGGDSSAIHLGVSPVTDISAISSASNIDVDLCESGASYSPNTSMANPHIYPLSLQSRSNSISTSQSQPMNQQQQHHHRPSLGLKINTSQSFYQQQYHGLTGMADSPLMSEFSAQDIATTPTTSYGHGGGGGRQQYGCNSAQPSYPLLNHCHSGIFSSPSRAFDSPALEQQGSYPWSVPGSLTSSQSWADDLTSAYSYETGFPSPGRPFQNGGMGHNAGGYDPSFLNQQYSHSSQQQPQSQQHQGMSTYRSSYRRHSDKPVHLDYQICVDRILQATDQQASIHLQQKLKTSPSEQKTQIIDAILGQAYALMSNRFGNFLIQRCFEFGTPQQIEALAQAMRGNVLTLACDPFGCHVVQKALDNVEEDCKARIVTEMFRRIRETIVHRHACHVWQKVFEIRWVDAPPAVMTYVNNAVVGRWASVAVDEIGSLVVQNIFENCTEHGKRPALHEVLQSVTTIAKGQWGNWVIQHILEHGDPDDRATVTQRILEDSVSLSLDQYASKVVKKTLRMAVLASSSSIINATNLVAAATNTGAVNQDKDASNSNVNNKNANSNISENVDSDTIPEPPTITVHGTTIHLTQEEVMGQYIQIVCEGVQDRPRIPLIDIAADQYGNYIIQYILTNAGPQHRETCAALIKRHMVSLRGSKFGQKVAFMVERWRGSSYNGNHNGNNNNSNSVGNSHGGAGGALGSGHGSCGSKGNSGSGMEGGNISNGGGGGGGGGRRRW</sequence>
<feature type="region of interest" description="Disordered" evidence="3">
    <location>
        <begin position="298"/>
        <end position="322"/>
    </location>
</feature>